<evidence type="ECO:0000313" key="3">
    <source>
        <dbReference type="Proteomes" id="UP000561681"/>
    </source>
</evidence>
<evidence type="ECO:0008006" key="4">
    <source>
        <dbReference type="Google" id="ProtNLM"/>
    </source>
</evidence>
<proteinExistence type="predicted"/>
<keyword evidence="3" id="KW-1185">Reference proteome</keyword>
<name>A0A7W7J0Y3_9FLAO</name>
<evidence type="ECO:0000256" key="1">
    <source>
        <dbReference type="SAM" id="SignalP"/>
    </source>
</evidence>
<dbReference type="PROSITE" id="PS51257">
    <property type="entry name" value="PROKAR_LIPOPROTEIN"/>
    <property type="match status" value="1"/>
</dbReference>
<protein>
    <recommendedName>
        <fullName evidence="4">DUF1735 domain-containing protein</fullName>
    </recommendedName>
</protein>
<feature type="chain" id="PRO_5031240337" description="DUF1735 domain-containing protein" evidence="1">
    <location>
        <begin position="27"/>
        <end position="242"/>
    </location>
</feature>
<feature type="signal peptide" evidence="1">
    <location>
        <begin position="1"/>
        <end position="26"/>
    </location>
</feature>
<accession>A0A7W7J0Y3</accession>
<dbReference type="Proteomes" id="UP000561681">
    <property type="component" value="Unassembled WGS sequence"/>
</dbReference>
<keyword evidence="1" id="KW-0732">Signal</keyword>
<dbReference type="AlphaFoldDB" id="A0A7W7J0Y3"/>
<reference evidence="2 3" key="1">
    <citation type="submission" date="2020-08" db="EMBL/GenBank/DDBJ databases">
        <title>Functional genomics of gut bacteria from endangered species of beetles.</title>
        <authorList>
            <person name="Carlos-Shanley C."/>
        </authorList>
    </citation>
    <scope>NUCLEOTIDE SEQUENCE [LARGE SCALE GENOMIC DNA]</scope>
    <source>
        <strain evidence="2 3">S00142</strain>
    </source>
</reference>
<sequence length="242" mass="26863">MKNFARSKCLILLVMIFFSCSNEDSADNPQTDGGKEILSLKTYEASDIMPTTVLVSSLIKSDTEKSLKSRGVCYNTTGNPTINDFKVEDSEVILGPSSTLLIGLQQSTIYYARPFVLTNSGNVYYSNEIKFKTSKLTITPTQFITYDPSNITSNSVILSAVIFKNGNLRWDNIRIGICISATNTNPNINDVAIYAKSEVTEPFKISVKNLNSKTIYYFRPFASSLDGSEIYYGDIKSFTTTN</sequence>
<comment type="caution">
    <text evidence="2">The sequence shown here is derived from an EMBL/GenBank/DDBJ whole genome shotgun (WGS) entry which is preliminary data.</text>
</comment>
<dbReference type="EMBL" id="JACHLD010000008">
    <property type="protein sequence ID" value="MBB4804188.1"/>
    <property type="molecule type" value="Genomic_DNA"/>
</dbReference>
<dbReference type="RefSeq" id="WP_184166865.1">
    <property type="nucleotide sequence ID" value="NZ_JACHLD010000008.1"/>
</dbReference>
<evidence type="ECO:0000313" key="2">
    <source>
        <dbReference type="EMBL" id="MBB4804188.1"/>
    </source>
</evidence>
<gene>
    <name evidence="2" type="ORF">HNP37_004274</name>
</gene>
<organism evidence="2 3">
    <name type="scientific">Flavobacterium nitrogenifigens</name>
    <dbReference type="NCBI Taxonomy" id="1617283"/>
    <lineage>
        <taxon>Bacteria</taxon>
        <taxon>Pseudomonadati</taxon>
        <taxon>Bacteroidota</taxon>
        <taxon>Flavobacteriia</taxon>
        <taxon>Flavobacteriales</taxon>
        <taxon>Flavobacteriaceae</taxon>
        <taxon>Flavobacterium</taxon>
    </lineage>
</organism>